<dbReference type="AlphaFoldDB" id="A0A2U8FCV6"/>
<dbReference type="SUPFAM" id="SSF52402">
    <property type="entry name" value="Adenine nucleotide alpha hydrolases-like"/>
    <property type="match status" value="1"/>
</dbReference>
<dbReference type="EC" id="6.3.4.19" evidence="6"/>
<protein>
    <recommendedName>
        <fullName evidence="6">tRNA(Ile)-lysidine synthase</fullName>
        <ecNumber evidence="6">6.3.4.19</ecNumber>
    </recommendedName>
    <alternativeName>
        <fullName evidence="6">tRNA(Ile)-2-lysyl-cytidine synthase</fullName>
    </alternativeName>
    <alternativeName>
        <fullName evidence="6">tRNA(Ile)-lysidine synthetase</fullName>
    </alternativeName>
</protein>
<evidence type="ECO:0000256" key="3">
    <source>
        <dbReference type="ARBA" id="ARBA00022741"/>
    </source>
</evidence>
<dbReference type="Gene3D" id="3.40.50.620">
    <property type="entry name" value="HUPs"/>
    <property type="match status" value="1"/>
</dbReference>
<dbReference type="Pfam" id="PF01171">
    <property type="entry name" value="ATP_bind_3"/>
    <property type="match status" value="1"/>
</dbReference>
<keyword evidence="2 6" id="KW-0819">tRNA processing</keyword>
<evidence type="ECO:0000259" key="7">
    <source>
        <dbReference type="Pfam" id="PF01171"/>
    </source>
</evidence>
<keyword evidence="6" id="KW-0963">Cytoplasm</keyword>
<organism evidence="8 9">
    <name type="scientific">Helicobacter apodemus</name>
    <dbReference type="NCBI Taxonomy" id="135569"/>
    <lineage>
        <taxon>Bacteria</taxon>
        <taxon>Pseudomonadati</taxon>
        <taxon>Campylobacterota</taxon>
        <taxon>Epsilonproteobacteria</taxon>
        <taxon>Campylobacterales</taxon>
        <taxon>Helicobacteraceae</taxon>
        <taxon>Helicobacter</taxon>
    </lineage>
</organism>
<dbReference type="NCBIfam" id="TIGR02432">
    <property type="entry name" value="lysidine_TilS_N"/>
    <property type="match status" value="1"/>
</dbReference>
<evidence type="ECO:0000256" key="2">
    <source>
        <dbReference type="ARBA" id="ARBA00022694"/>
    </source>
</evidence>
<dbReference type="InterPro" id="IPR012795">
    <property type="entry name" value="tRNA_Ile_lys_synt_N"/>
</dbReference>
<dbReference type="Proteomes" id="UP000244890">
    <property type="component" value="Chromosome"/>
</dbReference>
<dbReference type="PANTHER" id="PTHR43033">
    <property type="entry name" value="TRNA(ILE)-LYSIDINE SYNTHASE-RELATED"/>
    <property type="match status" value="1"/>
</dbReference>
<dbReference type="PANTHER" id="PTHR43033:SF1">
    <property type="entry name" value="TRNA(ILE)-LYSIDINE SYNTHASE-RELATED"/>
    <property type="match status" value="1"/>
</dbReference>
<accession>A0A2U8FCV6</accession>
<feature type="domain" description="tRNA(Ile)-lysidine/2-thiocytidine synthase N-terminal" evidence="7">
    <location>
        <begin position="17"/>
        <end position="192"/>
    </location>
</feature>
<dbReference type="GO" id="GO:0005524">
    <property type="term" value="F:ATP binding"/>
    <property type="evidence" value="ECO:0007669"/>
    <property type="project" value="UniProtKB-KW"/>
</dbReference>
<keyword evidence="4" id="KW-0067">ATP-binding</keyword>
<evidence type="ECO:0000313" key="9">
    <source>
        <dbReference type="Proteomes" id="UP000244890"/>
    </source>
</evidence>
<comment type="catalytic activity">
    <reaction evidence="5 6">
        <text>cytidine(34) in tRNA(Ile2) + L-lysine + ATP = lysidine(34) in tRNA(Ile2) + AMP + diphosphate + H(+)</text>
        <dbReference type="Rhea" id="RHEA:43744"/>
        <dbReference type="Rhea" id="RHEA-COMP:10625"/>
        <dbReference type="Rhea" id="RHEA-COMP:10670"/>
        <dbReference type="ChEBI" id="CHEBI:15378"/>
        <dbReference type="ChEBI" id="CHEBI:30616"/>
        <dbReference type="ChEBI" id="CHEBI:32551"/>
        <dbReference type="ChEBI" id="CHEBI:33019"/>
        <dbReference type="ChEBI" id="CHEBI:82748"/>
        <dbReference type="ChEBI" id="CHEBI:83665"/>
        <dbReference type="ChEBI" id="CHEBI:456215"/>
        <dbReference type="EC" id="6.3.4.19"/>
    </reaction>
</comment>
<reference evidence="8 9" key="1">
    <citation type="submission" date="2017-06" db="EMBL/GenBank/DDBJ databases">
        <title>Complete genome of Helicobacter apodemus.</title>
        <authorList>
            <person name="Cho S."/>
        </authorList>
    </citation>
    <scope>NUCLEOTIDE SEQUENCE [LARGE SCALE GENOMIC DNA]</scope>
    <source>
        <strain evidence="9">SNUVETPUB-15-01</strain>
    </source>
</reference>
<dbReference type="GO" id="GO:0006400">
    <property type="term" value="P:tRNA modification"/>
    <property type="evidence" value="ECO:0007669"/>
    <property type="project" value="UniProtKB-UniRule"/>
</dbReference>
<comment type="function">
    <text evidence="6">Ligates lysine onto the cytidine present at position 34 of the AUA codon-specific tRNA(Ile) that contains the anticodon CAU, in an ATP-dependent manner. Cytidine is converted to lysidine, thus changing the amino acid specificity of the tRNA from methionine to isoleucine.</text>
</comment>
<dbReference type="InterPro" id="IPR014729">
    <property type="entry name" value="Rossmann-like_a/b/a_fold"/>
</dbReference>
<keyword evidence="1 6" id="KW-0436">Ligase</keyword>
<evidence type="ECO:0000313" key="8">
    <source>
        <dbReference type="EMBL" id="AWI33976.1"/>
    </source>
</evidence>
<comment type="caution">
    <text evidence="6">Lacks conserved residue(s) required for the propagation of feature annotation.</text>
</comment>
<evidence type="ECO:0000256" key="5">
    <source>
        <dbReference type="ARBA" id="ARBA00048539"/>
    </source>
</evidence>
<dbReference type="EMBL" id="CP021886">
    <property type="protein sequence ID" value="AWI33976.1"/>
    <property type="molecule type" value="Genomic_DNA"/>
</dbReference>
<gene>
    <name evidence="6 8" type="primary">tilS</name>
    <name evidence="8" type="ORF">CDV25_03740</name>
</gene>
<comment type="subcellular location">
    <subcellularLocation>
        <location evidence="6">Cytoplasm</location>
    </subcellularLocation>
</comment>
<name>A0A2U8FCV6_9HELI</name>
<evidence type="ECO:0000256" key="6">
    <source>
        <dbReference type="HAMAP-Rule" id="MF_01161"/>
    </source>
</evidence>
<evidence type="ECO:0000256" key="1">
    <source>
        <dbReference type="ARBA" id="ARBA00022598"/>
    </source>
</evidence>
<dbReference type="OrthoDB" id="5289653at2"/>
<dbReference type="InterPro" id="IPR011063">
    <property type="entry name" value="TilS/TtcA_N"/>
</dbReference>
<evidence type="ECO:0000256" key="4">
    <source>
        <dbReference type="ARBA" id="ARBA00022840"/>
    </source>
</evidence>
<proteinExistence type="inferred from homology"/>
<comment type="similarity">
    <text evidence="6">Belongs to the tRNA(Ile)-lysidine synthase family.</text>
</comment>
<keyword evidence="3" id="KW-0547">Nucleotide-binding</keyword>
<dbReference type="RefSeq" id="WP_108910834.1">
    <property type="nucleotide sequence ID" value="NZ_CP021886.1"/>
</dbReference>
<dbReference type="GO" id="GO:0005737">
    <property type="term" value="C:cytoplasm"/>
    <property type="evidence" value="ECO:0007669"/>
    <property type="project" value="UniProtKB-SubCell"/>
</dbReference>
<dbReference type="CDD" id="cd01992">
    <property type="entry name" value="TilS_N"/>
    <property type="match status" value="1"/>
</dbReference>
<dbReference type="InterPro" id="IPR012094">
    <property type="entry name" value="tRNA_Ile_lys_synt"/>
</dbReference>
<sequence length="329" mass="39436">MEKPKLEFLEILRGGKNLLAFSSGADSTALYFLLKSYGINFDIAIVDYGTRCQSILEIQRAKTLCFWDNKQCHILKSPKIEKNFEHNARIIRYEFFQSLALKETYTNIVLAHQLDDKFEWFLMQFCKGTNINAMLIQPHITQRIKDYEYNILRPMLGISKQEILNYLREQKIFYFEDFSNSNTHFKRNYFRHHFTHKILEEFKKGIAFSFKLLEESKFALALDDLGGYYCFASSPKDLYAIDLAYKKLGYILSKKQKFQIQKYLNLQEYSLVFGDKIALEKRNNKIYIFPYLLNIRINKQEREIYRKMNLPKKFRQFYHYQQSLKKLPT</sequence>
<dbReference type="HAMAP" id="MF_01161">
    <property type="entry name" value="tRNA_Ile_lys_synt"/>
    <property type="match status" value="1"/>
</dbReference>
<dbReference type="GO" id="GO:0032267">
    <property type="term" value="F:tRNA(Ile)-lysidine synthase activity"/>
    <property type="evidence" value="ECO:0007669"/>
    <property type="project" value="UniProtKB-EC"/>
</dbReference>
<dbReference type="KEGG" id="had:CDV25_03740"/>